<accession>A0A642V084</accession>
<name>A0A642V084_9ASCO</name>
<dbReference type="EMBL" id="SWFS01000356">
    <property type="protein sequence ID" value="KAA8908877.1"/>
    <property type="molecule type" value="Genomic_DNA"/>
</dbReference>
<feature type="compositionally biased region" description="Polar residues" evidence="2">
    <location>
        <begin position="263"/>
        <end position="289"/>
    </location>
</feature>
<evidence type="ECO:0000313" key="3">
    <source>
        <dbReference type="EMBL" id="KAA8908877.1"/>
    </source>
</evidence>
<dbReference type="Proteomes" id="UP000761534">
    <property type="component" value="Unassembled WGS sequence"/>
</dbReference>
<dbReference type="AlphaFoldDB" id="A0A642V084"/>
<reference evidence="3" key="1">
    <citation type="journal article" date="2019" name="G3 (Bethesda)">
        <title>Genome Assemblies of Two Rare Opportunistic Yeast Pathogens: Diutina rugosa (syn. Candida rugosa) and Trichomonascus ciferrii (syn. Candida ciferrii).</title>
        <authorList>
            <person name="Mixao V."/>
            <person name="Saus E."/>
            <person name="Hansen A.P."/>
            <person name="Lass-Florl C."/>
            <person name="Gabaldon T."/>
        </authorList>
    </citation>
    <scope>NUCLEOTIDE SEQUENCE</scope>
    <source>
        <strain evidence="3">CBS 4856</strain>
    </source>
</reference>
<keyword evidence="1" id="KW-0175">Coiled coil</keyword>
<keyword evidence="4" id="KW-1185">Reference proteome</keyword>
<organism evidence="3 4">
    <name type="scientific">Trichomonascus ciferrii</name>
    <dbReference type="NCBI Taxonomy" id="44093"/>
    <lineage>
        <taxon>Eukaryota</taxon>
        <taxon>Fungi</taxon>
        <taxon>Dikarya</taxon>
        <taxon>Ascomycota</taxon>
        <taxon>Saccharomycotina</taxon>
        <taxon>Dipodascomycetes</taxon>
        <taxon>Dipodascales</taxon>
        <taxon>Trichomonascaceae</taxon>
        <taxon>Trichomonascus</taxon>
        <taxon>Trichomonascus ciferrii complex</taxon>
    </lineage>
</organism>
<dbReference type="OrthoDB" id="5339332at2759"/>
<feature type="region of interest" description="Disordered" evidence="2">
    <location>
        <begin position="237"/>
        <end position="317"/>
    </location>
</feature>
<comment type="caution">
    <text evidence="3">The sequence shown here is derived from an EMBL/GenBank/DDBJ whole genome shotgun (WGS) entry which is preliminary data.</text>
</comment>
<proteinExistence type="predicted"/>
<dbReference type="VEuPathDB" id="FungiDB:TRICI_004690"/>
<evidence type="ECO:0000256" key="1">
    <source>
        <dbReference type="SAM" id="Coils"/>
    </source>
</evidence>
<evidence type="ECO:0000313" key="4">
    <source>
        <dbReference type="Proteomes" id="UP000761534"/>
    </source>
</evidence>
<sequence>MRKVRQRSTSTALRQFISARVPSLGEDRAAGTPVVVNNGDGGVDALPEEDEDEEYDVELPSVEAFSFASVIEHVQEESDALVDSILKSVRAYRKDLTTELQDVTKNQEDLTKKMQYVDTLAVQTLRNTQTRAQKAESQLHALKGVDELTAAAENTYETLTNILFLLNDIDQMLPERERLRPKNSPHKTHYPDLHELMRAPKTSRATLAVNGTHTLKPRRSVSLSALNNYTARAPTMSLRSIPPVSSPDSDRSPATIQGLPLSESESASVTTMVQGSSNNAEEETSSFNGLRTIFSRKTSDTHELQSAESRLRKIMES</sequence>
<feature type="compositionally biased region" description="Basic and acidic residues" evidence="2">
    <location>
        <begin position="297"/>
        <end position="317"/>
    </location>
</feature>
<evidence type="ECO:0000256" key="2">
    <source>
        <dbReference type="SAM" id="MobiDB-lite"/>
    </source>
</evidence>
<feature type="coiled-coil region" evidence="1">
    <location>
        <begin position="93"/>
        <end position="145"/>
    </location>
</feature>
<protein>
    <submittedName>
        <fullName evidence="3">Uncharacterized protein</fullName>
    </submittedName>
</protein>
<gene>
    <name evidence="3" type="ORF">TRICI_004690</name>
</gene>